<keyword evidence="1" id="KW-0175">Coiled coil</keyword>
<evidence type="ECO:0000256" key="2">
    <source>
        <dbReference type="SAM" id="MobiDB-lite"/>
    </source>
</evidence>
<dbReference type="EMBL" id="KQ981993">
    <property type="protein sequence ID" value="KYN31005.1"/>
    <property type="molecule type" value="Genomic_DNA"/>
</dbReference>
<dbReference type="AlphaFoldDB" id="A0A195ERX4"/>
<organism evidence="3 4">
    <name type="scientific">Trachymyrmex septentrionalis</name>
    <dbReference type="NCBI Taxonomy" id="34720"/>
    <lineage>
        <taxon>Eukaryota</taxon>
        <taxon>Metazoa</taxon>
        <taxon>Ecdysozoa</taxon>
        <taxon>Arthropoda</taxon>
        <taxon>Hexapoda</taxon>
        <taxon>Insecta</taxon>
        <taxon>Pterygota</taxon>
        <taxon>Neoptera</taxon>
        <taxon>Endopterygota</taxon>
        <taxon>Hymenoptera</taxon>
        <taxon>Apocrita</taxon>
        <taxon>Aculeata</taxon>
        <taxon>Formicoidea</taxon>
        <taxon>Formicidae</taxon>
        <taxon>Myrmicinae</taxon>
        <taxon>Trachymyrmex</taxon>
    </lineage>
</organism>
<accession>A0A195ERX4</accession>
<feature type="coiled-coil region" evidence="1">
    <location>
        <begin position="21"/>
        <end position="48"/>
    </location>
</feature>
<keyword evidence="4" id="KW-1185">Reference proteome</keyword>
<protein>
    <submittedName>
        <fullName evidence="3">Uncharacterized protein</fullName>
    </submittedName>
</protein>
<reference evidence="3 4" key="1">
    <citation type="submission" date="2016-03" db="EMBL/GenBank/DDBJ databases">
        <title>Trachymyrmex septentrionalis WGS genome.</title>
        <authorList>
            <person name="Nygaard S."/>
            <person name="Hu H."/>
            <person name="Boomsma J."/>
            <person name="Zhang G."/>
        </authorList>
    </citation>
    <scope>NUCLEOTIDE SEQUENCE [LARGE SCALE GENOMIC DNA]</scope>
    <source>
        <strain evidence="3">Tsep2-gDNA-1</strain>
        <tissue evidence="3">Whole body</tissue>
    </source>
</reference>
<feature type="region of interest" description="Disordered" evidence="2">
    <location>
        <begin position="305"/>
        <end position="328"/>
    </location>
</feature>
<dbReference type="Proteomes" id="UP000078541">
    <property type="component" value="Unassembled WGS sequence"/>
</dbReference>
<evidence type="ECO:0000256" key="1">
    <source>
        <dbReference type="SAM" id="Coils"/>
    </source>
</evidence>
<evidence type="ECO:0000313" key="4">
    <source>
        <dbReference type="Proteomes" id="UP000078541"/>
    </source>
</evidence>
<evidence type="ECO:0000313" key="3">
    <source>
        <dbReference type="EMBL" id="KYN31005.1"/>
    </source>
</evidence>
<proteinExistence type="predicted"/>
<name>A0A195ERX4_9HYME</name>
<gene>
    <name evidence="3" type="ORF">ALC56_14817</name>
</gene>
<sequence>MRVPEAEASGDNDEAEIGLRDKSLKTTVEQLKYRLSQAEREIVALKRYQSPQKCQSHERCEILQRDLLTWQDEHEKRISSQIVRWQLAERRRIHDEMENMRRVYDNIERHLEILEKRSAKSYFDFQRQIDAWEKRLKEDVISLHESNLNELWEQFRAWSETQNAINSSEVRKEKSEVYECEDTTVKNRDDSNKPTNSKLIASYENNAKFLRRIEHIVKVEVQRHRDDLIKRIDRKIAEFWNVLIPISVRYESANTLGELRKSSAREKSVRRYPTESEVFLLTLIPYSRPAATVTEIDRVGVNPREDGREKKRIRRRKRRRKKDEGKEEHVILNFPPRKITGNLKGNCRIRASKRVSLARALARTRVHAHACLRISIARARKHRRQARQT</sequence>
<feature type="compositionally biased region" description="Basic residues" evidence="2">
    <location>
        <begin position="310"/>
        <end position="321"/>
    </location>
</feature>